<dbReference type="Gene3D" id="3.10.20.90">
    <property type="entry name" value="Phosphatidylinositol 3-kinase Catalytic Subunit, Chain A, domain 1"/>
    <property type="match status" value="1"/>
</dbReference>
<accession>A0A016WH23</accession>
<dbReference type="InterPro" id="IPR029071">
    <property type="entry name" value="Ubiquitin-like_domsf"/>
</dbReference>
<name>A0A016WH23_9BILA</name>
<dbReference type="Pfam" id="PF00794">
    <property type="entry name" value="PI3K_rbd"/>
    <property type="match status" value="1"/>
</dbReference>
<reference evidence="5" key="1">
    <citation type="journal article" date="2015" name="Nat. Genet.">
        <title>The genome and transcriptome of the zoonotic hookworm Ancylostoma ceylanicum identify infection-specific gene families.</title>
        <authorList>
            <person name="Schwarz E.M."/>
            <person name="Hu Y."/>
            <person name="Antoshechkin I."/>
            <person name="Miller M.M."/>
            <person name="Sternberg P.W."/>
            <person name="Aroian R.V."/>
        </authorList>
    </citation>
    <scope>NUCLEOTIDE SEQUENCE</scope>
    <source>
        <strain evidence="5">HY135</strain>
    </source>
</reference>
<dbReference type="EMBL" id="JARK01000310">
    <property type="protein sequence ID" value="EYC38552.1"/>
    <property type="molecule type" value="Genomic_DNA"/>
</dbReference>
<organism evidence="4 5">
    <name type="scientific">Ancylostoma ceylanicum</name>
    <dbReference type="NCBI Taxonomy" id="53326"/>
    <lineage>
        <taxon>Eukaryota</taxon>
        <taxon>Metazoa</taxon>
        <taxon>Ecdysozoa</taxon>
        <taxon>Nematoda</taxon>
        <taxon>Chromadorea</taxon>
        <taxon>Rhabditida</taxon>
        <taxon>Rhabditina</taxon>
        <taxon>Rhabditomorpha</taxon>
        <taxon>Strongyloidea</taxon>
        <taxon>Ancylostomatidae</taxon>
        <taxon>Ancylostomatinae</taxon>
        <taxon>Ancylostoma</taxon>
    </lineage>
</organism>
<dbReference type="InterPro" id="IPR002420">
    <property type="entry name" value="PI3K-type_C2_dom"/>
</dbReference>
<evidence type="ECO:0000259" key="2">
    <source>
        <dbReference type="PROSITE" id="PS51546"/>
    </source>
</evidence>
<dbReference type="SUPFAM" id="SSF49562">
    <property type="entry name" value="C2 domain (Calcium/lipid-binding domain, CaLB)"/>
    <property type="match status" value="1"/>
</dbReference>
<proteinExistence type="inferred from homology"/>
<dbReference type="InterPro" id="IPR000341">
    <property type="entry name" value="PI3K_Ras-bd_dom"/>
</dbReference>
<dbReference type="OrthoDB" id="67688at2759"/>
<dbReference type="PROSITE" id="PS51546">
    <property type="entry name" value="PI3K_RBD"/>
    <property type="match status" value="1"/>
</dbReference>
<dbReference type="InterPro" id="IPR035892">
    <property type="entry name" value="C2_domain_sf"/>
</dbReference>
<evidence type="ECO:0000313" key="4">
    <source>
        <dbReference type="EMBL" id="EYC38552.1"/>
    </source>
</evidence>
<sequence>MMTSDPILASIAKLVLQHSHWWQHSNQVELAFTCATETLVELLVTQLLTDILSESELSDGVPVERFGLKIFGLDEFLPKTSALGHNLYVGNCILHGKDVKLEIGRFEPAFIRSSSPSPPWEKMKAQFKFSSVLDKEDIENMIVHLKSEMSGYELAFQSSSTLRISSTSNKVRQCVKMLCKLINSIEPMNLHQHLQNYLTAATSDQLVCSRNDFIASLHSLISVYCQCTLSSYKLPPLRPVMKQRKEILHCKEKLKVMVNSVHNLVEDWMRDYTEFFVTVNIYYGTQVLAGHNKCISKAVKYDAFFPYIPMNVYVCFEDMLCTCPRETKIMFILSGISIVPNTSSDGSSESPRRPLAFASLPLFDHEM</sequence>
<dbReference type="STRING" id="53326.A0A016WH23"/>
<evidence type="ECO:0000259" key="3">
    <source>
        <dbReference type="PROSITE" id="PS51547"/>
    </source>
</evidence>
<dbReference type="SUPFAM" id="SSF54236">
    <property type="entry name" value="Ubiquitin-like"/>
    <property type="match status" value="1"/>
</dbReference>
<feature type="domain" description="PI3K-RBD" evidence="2">
    <location>
        <begin position="10"/>
        <end position="105"/>
    </location>
</feature>
<dbReference type="Gene3D" id="2.60.40.150">
    <property type="entry name" value="C2 domain"/>
    <property type="match status" value="1"/>
</dbReference>
<dbReference type="SMART" id="SM00144">
    <property type="entry name" value="PI3K_rbd"/>
    <property type="match status" value="1"/>
</dbReference>
<dbReference type="Proteomes" id="UP000024635">
    <property type="component" value="Unassembled WGS sequence"/>
</dbReference>
<feature type="domain" description="C2 PI3K-type" evidence="3">
    <location>
        <begin position="250"/>
        <end position="367"/>
    </location>
</feature>
<evidence type="ECO:0000313" key="5">
    <source>
        <dbReference type="Proteomes" id="UP000024635"/>
    </source>
</evidence>
<comment type="similarity">
    <text evidence="1">Belongs to the PI3/PI4-kinase family.</text>
</comment>
<keyword evidence="5" id="KW-1185">Reference proteome</keyword>
<comment type="caution">
    <text evidence="4">The sequence shown here is derived from an EMBL/GenBank/DDBJ whole genome shotgun (WGS) entry which is preliminary data.</text>
</comment>
<evidence type="ECO:0000256" key="1">
    <source>
        <dbReference type="PROSITE-ProRule" id="PRU00880"/>
    </source>
</evidence>
<dbReference type="PROSITE" id="PS51547">
    <property type="entry name" value="C2_PI3K"/>
    <property type="match status" value="1"/>
</dbReference>
<dbReference type="AlphaFoldDB" id="A0A016WH23"/>
<gene>
    <name evidence="4" type="primary">Acey_s0710.g1729</name>
    <name evidence="4" type="ORF">Y032_0710g1729</name>
</gene>
<dbReference type="SMART" id="SM00142">
    <property type="entry name" value="PI3K_C2"/>
    <property type="match status" value="1"/>
</dbReference>
<protein>
    <submittedName>
        <fullName evidence="4">Uncharacterized protein</fullName>
    </submittedName>
</protein>